<evidence type="ECO:0000313" key="3">
    <source>
        <dbReference type="Proteomes" id="UP000267798"/>
    </source>
</evidence>
<dbReference type="RefSeq" id="WP_120107655.1">
    <property type="nucleotide sequence ID" value="NZ_QXQB01000001.1"/>
</dbReference>
<protein>
    <recommendedName>
        <fullName evidence="1">N-acetyltransferase domain-containing protein</fullName>
    </recommendedName>
</protein>
<name>A0A3A6PNK8_9BACL</name>
<proteinExistence type="predicted"/>
<feature type="domain" description="N-acetyltransferase" evidence="1">
    <location>
        <begin position="1"/>
        <end position="176"/>
    </location>
</feature>
<evidence type="ECO:0000259" key="1">
    <source>
        <dbReference type="PROSITE" id="PS51186"/>
    </source>
</evidence>
<dbReference type="InterPro" id="IPR016181">
    <property type="entry name" value="Acyl_CoA_acyltransferase"/>
</dbReference>
<evidence type="ECO:0000313" key="2">
    <source>
        <dbReference type="EMBL" id="RJX41306.1"/>
    </source>
</evidence>
<dbReference type="AlphaFoldDB" id="A0A3A6PNK8"/>
<accession>A0A3A6PNK8</accession>
<dbReference type="SUPFAM" id="SSF55729">
    <property type="entry name" value="Acyl-CoA N-acyltransferases (Nat)"/>
    <property type="match status" value="1"/>
</dbReference>
<dbReference type="PROSITE" id="PS51186">
    <property type="entry name" value="GNAT"/>
    <property type="match status" value="1"/>
</dbReference>
<dbReference type="GO" id="GO:0016747">
    <property type="term" value="F:acyltransferase activity, transferring groups other than amino-acyl groups"/>
    <property type="evidence" value="ECO:0007669"/>
    <property type="project" value="InterPro"/>
</dbReference>
<sequence length="190" mass="22491">MIIRVENERERQAFDNLWQKVWDEKGFEHEDSAGDAYLLYVDGKPAGTAEFAPYDPAGSDELHRVFDFSTVDRIRKYHRQVFIIDKFAIAKEFRSSSALDLLMYNLFDYAETRQKLFAIALLDPLLYRLIRFHYHFRVEKVGERTSYKGAEVIPVLIDSNYFLNRKWDYAWYRKAAAELGRERQLASKTV</sequence>
<dbReference type="Proteomes" id="UP000267798">
    <property type="component" value="Unassembled WGS sequence"/>
</dbReference>
<organism evidence="2 3">
    <name type="scientific">Paenibacillus pinisoli</name>
    <dbReference type="NCBI Taxonomy" id="1276110"/>
    <lineage>
        <taxon>Bacteria</taxon>
        <taxon>Bacillati</taxon>
        <taxon>Bacillota</taxon>
        <taxon>Bacilli</taxon>
        <taxon>Bacillales</taxon>
        <taxon>Paenibacillaceae</taxon>
        <taxon>Paenibacillus</taxon>
    </lineage>
</organism>
<dbReference type="EMBL" id="QXQB01000001">
    <property type="protein sequence ID" value="RJX41306.1"/>
    <property type="molecule type" value="Genomic_DNA"/>
</dbReference>
<dbReference type="OrthoDB" id="2584775at2"/>
<reference evidence="2 3" key="1">
    <citation type="submission" date="2018-09" db="EMBL/GenBank/DDBJ databases">
        <title>Paenibacillus aracenensis nov. sp. isolated from a cave in southern Spain.</title>
        <authorList>
            <person name="Jurado V."/>
            <person name="Gutierrez-Patricio S."/>
            <person name="Gonzalez-Pimentel J.L."/>
            <person name="Miller A.Z."/>
            <person name="Laiz L."/>
            <person name="Saiz-Jimenez C."/>
        </authorList>
    </citation>
    <scope>NUCLEOTIDE SEQUENCE [LARGE SCALE GENOMIC DNA]</scope>
    <source>
        <strain evidence="2 3">JCM 19203</strain>
    </source>
</reference>
<keyword evidence="3" id="KW-1185">Reference proteome</keyword>
<dbReference type="Gene3D" id="3.40.630.30">
    <property type="match status" value="1"/>
</dbReference>
<dbReference type="InterPro" id="IPR000182">
    <property type="entry name" value="GNAT_dom"/>
</dbReference>
<gene>
    <name evidence="2" type="ORF">D3P09_04800</name>
</gene>
<comment type="caution">
    <text evidence="2">The sequence shown here is derived from an EMBL/GenBank/DDBJ whole genome shotgun (WGS) entry which is preliminary data.</text>
</comment>